<evidence type="ECO:0000313" key="2">
    <source>
        <dbReference type="EMBL" id="KKL90434.1"/>
    </source>
</evidence>
<organism evidence="2">
    <name type="scientific">marine sediment metagenome</name>
    <dbReference type="NCBI Taxonomy" id="412755"/>
    <lineage>
        <taxon>unclassified sequences</taxon>
        <taxon>metagenomes</taxon>
        <taxon>ecological metagenomes</taxon>
    </lineage>
</organism>
<name>A0A0F9FVG1_9ZZZZ</name>
<dbReference type="AlphaFoldDB" id="A0A0F9FVG1"/>
<proteinExistence type="predicted"/>
<comment type="caution">
    <text evidence="2">The sequence shown here is derived from an EMBL/GenBank/DDBJ whole genome shotgun (WGS) entry which is preliminary data.</text>
</comment>
<feature type="non-terminal residue" evidence="2">
    <location>
        <position position="257"/>
    </location>
</feature>
<accession>A0A0F9FVG1</accession>
<protein>
    <submittedName>
        <fullName evidence="2">Uncharacterized protein</fullName>
    </submittedName>
</protein>
<dbReference type="EMBL" id="LAZR01020007">
    <property type="protein sequence ID" value="KKL90434.1"/>
    <property type="molecule type" value="Genomic_DNA"/>
</dbReference>
<keyword evidence="1" id="KW-0472">Membrane</keyword>
<evidence type="ECO:0000256" key="1">
    <source>
        <dbReference type="SAM" id="Phobius"/>
    </source>
</evidence>
<sequence>MDSSEKNAPAQPTRRTRRRKWPIWVAVGLVGLCLLLVIAWWSENSKWDRRIQAELDRYRAAGQPVYPRDFDPPPTSDDDNAALALKEAAAAIKLTTTQDDLVGQVDPVIVADNLDEFRKIAEENSEVFELTHLARSLKGADWGYRLRSPTINVVLPDLSEQRPLARFLCSMAIYHHKTGDDTAAIEMLRDALAVGRIRRKTPFLISDLVAISIEAIVSSTIEGIVVDLNIHTDGSNTPDAPSDVGREQIKSLIAELL</sequence>
<gene>
    <name evidence="2" type="ORF">LCGC14_1904700</name>
</gene>
<reference evidence="2" key="1">
    <citation type="journal article" date="2015" name="Nature">
        <title>Complex archaea that bridge the gap between prokaryotes and eukaryotes.</title>
        <authorList>
            <person name="Spang A."/>
            <person name="Saw J.H."/>
            <person name="Jorgensen S.L."/>
            <person name="Zaremba-Niedzwiedzka K."/>
            <person name="Martijn J."/>
            <person name="Lind A.E."/>
            <person name="van Eijk R."/>
            <person name="Schleper C."/>
            <person name="Guy L."/>
            <person name="Ettema T.J."/>
        </authorList>
    </citation>
    <scope>NUCLEOTIDE SEQUENCE</scope>
</reference>
<feature type="transmembrane region" description="Helical" evidence="1">
    <location>
        <begin position="21"/>
        <end position="41"/>
    </location>
</feature>
<keyword evidence="1" id="KW-1133">Transmembrane helix</keyword>
<keyword evidence="1" id="KW-0812">Transmembrane</keyword>